<dbReference type="PROSITE" id="PS00061">
    <property type="entry name" value="ADH_SHORT"/>
    <property type="match status" value="1"/>
</dbReference>
<dbReference type="PRINTS" id="PR00081">
    <property type="entry name" value="GDHRDH"/>
</dbReference>
<keyword evidence="7" id="KW-1185">Reference proteome</keyword>
<dbReference type="Pfam" id="PF00106">
    <property type="entry name" value="adh_short"/>
    <property type="match status" value="1"/>
</dbReference>
<evidence type="ECO:0000256" key="1">
    <source>
        <dbReference type="ARBA" id="ARBA00004240"/>
    </source>
</evidence>
<dbReference type="GO" id="GO:0005783">
    <property type="term" value="C:endoplasmic reticulum"/>
    <property type="evidence" value="ECO:0007669"/>
    <property type="project" value="UniProtKB-SubCell"/>
</dbReference>
<evidence type="ECO:0000313" key="8">
    <source>
        <dbReference type="RefSeq" id="XP_011500428.1"/>
    </source>
</evidence>
<evidence type="ECO:0000256" key="4">
    <source>
        <dbReference type="ARBA" id="ARBA00023002"/>
    </source>
</evidence>
<comment type="subcellular location">
    <subcellularLocation>
        <location evidence="1">Endoplasmic reticulum</location>
    </subcellularLocation>
</comment>
<reference evidence="8" key="1">
    <citation type="submission" date="2025-08" db="UniProtKB">
        <authorList>
            <consortium name="RefSeq"/>
        </authorList>
    </citation>
    <scope>IDENTIFICATION</scope>
</reference>
<dbReference type="SUPFAM" id="SSF51735">
    <property type="entry name" value="NAD(P)-binding Rossmann-fold domains"/>
    <property type="match status" value="1"/>
</dbReference>
<dbReference type="GeneID" id="105364240"/>
<dbReference type="Proteomes" id="UP000695007">
    <property type="component" value="Unplaced"/>
</dbReference>
<keyword evidence="6" id="KW-1133">Transmembrane helix</keyword>
<keyword evidence="4" id="KW-0560">Oxidoreductase</keyword>
<dbReference type="InterPro" id="IPR002347">
    <property type="entry name" value="SDR_fam"/>
</dbReference>
<dbReference type="GO" id="GO:0016491">
    <property type="term" value="F:oxidoreductase activity"/>
    <property type="evidence" value="ECO:0007669"/>
    <property type="project" value="UniProtKB-KW"/>
</dbReference>
<accession>A0AAJ7DXW1</accession>
<dbReference type="PIRSF" id="PIRSF000126">
    <property type="entry name" value="11-beta-HSD1"/>
    <property type="match status" value="1"/>
</dbReference>
<dbReference type="KEGG" id="csol:105364240"/>
<dbReference type="Gene3D" id="3.40.50.720">
    <property type="entry name" value="NAD(P)-binding Rossmann-like Domain"/>
    <property type="match status" value="1"/>
</dbReference>
<evidence type="ECO:0000256" key="5">
    <source>
        <dbReference type="RuleBase" id="RU000363"/>
    </source>
</evidence>
<dbReference type="RefSeq" id="XP_011500428.1">
    <property type="nucleotide sequence ID" value="XM_011502126.1"/>
</dbReference>
<dbReference type="PANTHER" id="PTHR43899">
    <property type="entry name" value="RH59310P"/>
    <property type="match status" value="1"/>
</dbReference>
<organism evidence="7 8">
    <name type="scientific">Ceratosolen solmsi marchali</name>
    <dbReference type="NCBI Taxonomy" id="326594"/>
    <lineage>
        <taxon>Eukaryota</taxon>
        <taxon>Metazoa</taxon>
        <taxon>Ecdysozoa</taxon>
        <taxon>Arthropoda</taxon>
        <taxon>Hexapoda</taxon>
        <taxon>Insecta</taxon>
        <taxon>Pterygota</taxon>
        <taxon>Neoptera</taxon>
        <taxon>Endopterygota</taxon>
        <taxon>Hymenoptera</taxon>
        <taxon>Apocrita</taxon>
        <taxon>Proctotrupomorpha</taxon>
        <taxon>Chalcidoidea</taxon>
        <taxon>Agaonidae</taxon>
        <taxon>Agaoninae</taxon>
        <taxon>Ceratosolen</taxon>
    </lineage>
</organism>
<keyword evidence="6" id="KW-0472">Membrane</keyword>
<evidence type="ECO:0000256" key="6">
    <source>
        <dbReference type="SAM" id="Phobius"/>
    </source>
</evidence>
<dbReference type="PANTHER" id="PTHR43899:SF13">
    <property type="entry name" value="RH59310P"/>
    <property type="match status" value="1"/>
</dbReference>
<gene>
    <name evidence="8" type="primary">LOC105364240</name>
</gene>
<keyword evidence="3" id="KW-0521">NADP</keyword>
<evidence type="ECO:0000256" key="3">
    <source>
        <dbReference type="ARBA" id="ARBA00022857"/>
    </source>
</evidence>
<evidence type="ECO:0000256" key="2">
    <source>
        <dbReference type="ARBA" id="ARBA00006484"/>
    </source>
</evidence>
<evidence type="ECO:0000313" key="7">
    <source>
        <dbReference type="Proteomes" id="UP000695007"/>
    </source>
</evidence>
<comment type="similarity">
    <text evidence="2 5">Belongs to the short-chain dehydrogenases/reductases (SDR) family.</text>
</comment>
<dbReference type="PRINTS" id="PR00080">
    <property type="entry name" value="SDRFAMILY"/>
</dbReference>
<dbReference type="InterPro" id="IPR020904">
    <property type="entry name" value="Sc_DH/Rdtase_CS"/>
</dbReference>
<dbReference type="InterPro" id="IPR036291">
    <property type="entry name" value="NAD(P)-bd_dom_sf"/>
</dbReference>
<dbReference type="AlphaFoldDB" id="A0AAJ7DXW1"/>
<sequence>MCLIKFSITLLKLKPLDFKEKYGNWAVVTGSTDGIGKEYAKELARKNLNIVLISRNLVKLNKTKDEILTLNPSITVKIIQVDFSMGKDVFDYIQTELQDLPIGILVNNVGILTEYPMYFDEISEKDLWNIMNINIASLTIMTRMIIVQMLKRNKGAIVNISSASNLLPVPLMSVYSASKIYVRYFSDAIRSEYKKTKLTIQCLSPSYINTNLINFDVSFKNRYFFPDAITYVKSAIATLGRIDSTTGYWAHDLQEFILLFIPAGLITNFVFFKHKAARKNYIKLKGKNID</sequence>
<protein>
    <submittedName>
        <fullName evidence="8">Hydroxysteroid dehydrogenase-like protein 1</fullName>
    </submittedName>
</protein>
<dbReference type="InterPro" id="IPR051019">
    <property type="entry name" value="VLCFA-Steroid_DH"/>
</dbReference>
<proteinExistence type="inferred from homology"/>
<name>A0AAJ7DXW1_9HYME</name>
<dbReference type="CDD" id="cd05356">
    <property type="entry name" value="17beta-HSD1_like_SDR_c"/>
    <property type="match status" value="1"/>
</dbReference>
<keyword evidence="6" id="KW-0812">Transmembrane</keyword>
<dbReference type="FunFam" id="3.40.50.720:FF:000137">
    <property type="entry name" value="Hydroxysteroid (17-beta) dehydrogenase 3"/>
    <property type="match status" value="1"/>
</dbReference>
<feature type="transmembrane region" description="Helical" evidence="6">
    <location>
        <begin position="256"/>
        <end position="272"/>
    </location>
</feature>